<dbReference type="RefSeq" id="WP_017868752.1">
    <property type="nucleotide sequence ID" value="NZ_BJYB01000012.1"/>
</dbReference>
<comment type="caution">
    <text evidence="2">The sequence shown here is derived from an EMBL/GenBank/DDBJ whole genome shotgun (WGS) entry which is preliminary data.</text>
</comment>
<evidence type="ECO:0000313" key="3">
    <source>
        <dbReference type="Proteomes" id="UP000051886"/>
    </source>
</evidence>
<gene>
    <name evidence="2" type="ORF">IV66_GL001550</name>
</gene>
<dbReference type="OrthoDB" id="9811471at2"/>
<dbReference type="PANTHER" id="PTHR11895:SF170">
    <property type="entry name" value="AMIDASE"/>
    <property type="match status" value="1"/>
</dbReference>
<dbReference type="Proteomes" id="UP000051886">
    <property type="component" value="Unassembled WGS sequence"/>
</dbReference>
<dbReference type="PANTHER" id="PTHR11895">
    <property type="entry name" value="TRANSAMIDASE"/>
    <property type="match status" value="1"/>
</dbReference>
<dbReference type="Pfam" id="PF01425">
    <property type="entry name" value="Amidase"/>
    <property type="match status" value="1"/>
</dbReference>
<evidence type="ECO:0000313" key="2">
    <source>
        <dbReference type="EMBL" id="KRN99545.1"/>
    </source>
</evidence>
<organism evidence="2 3">
    <name type="scientific">Ligilactobacillus pobuzihii</name>
    <dbReference type="NCBI Taxonomy" id="449659"/>
    <lineage>
        <taxon>Bacteria</taxon>
        <taxon>Bacillati</taxon>
        <taxon>Bacillota</taxon>
        <taxon>Bacilli</taxon>
        <taxon>Lactobacillales</taxon>
        <taxon>Lactobacillaceae</taxon>
        <taxon>Ligilactobacillus</taxon>
    </lineage>
</organism>
<dbReference type="GO" id="GO:0016740">
    <property type="term" value="F:transferase activity"/>
    <property type="evidence" value="ECO:0007669"/>
    <property type="project" value="UniProtKB-KW"/>
</dbReference>
<dbReference type="STRING" id="449659.IV66_GL001550"/>
<dbReference type="SUPFAM" id="SSF75304">
    <property type="entry name" value="Amidase signature (AS) enzymes"/>
    <property type="match status" value="1"/>
</dbReference>
<proteinExistence type="predicted"/>
<reference evidence="2 3" key="1">
    <citation type="journal article" date="2015" name="Genome Announc.">
        <title>Expanding the biotechnology potential of lactobacilli through comparative genomics of 213 strains and associated genera.</title>
        <authorList>
            <person name="Sun Z."/>
            <person name="Harris H.M."/>
            <person name="McCann A."/>
            <person name="Guo C."/>
            <person name="Argimon S."/>
            <person name="Zhang W."/>
            <person name="Yang X."/>
            <person name="Jeffery I.B."/>
            <person name="Cooney J.C."/>
            <person name="Kagawa T.F."/>
            <person name="Liu W."/>
            <person name="Song Y."/>
            <person name="Salvetti E."/>
            <person name="Wrobel A."/>
            <person name="Rasinkangas P."/>
            <person name="Parkhill J."/>
            <person name="Rea M.C."/>
            <person name="O'Sullivan O."/>
            <person name="Ritari J."/>
            <person name="Douillard F.P."/>
            <person name="Paul Ross R."/>
            <person name="Yang R."/>
            <person name="Briner A.E."/>
            <person name="Felis G.E."/>
            <person name="de Vos W.M."/>
            <person name="Barrangou R."/>
            <person name="Klaenhammer T.R."/>
            <person name="Caufield P.W."/>
            <person name="Cui Y."/>
            <person name="Zhang H."/>
            <person name="O'Toole P.W."/>
        </authorList>
    </citation>
    <scope>NUCLEOTIDE SEQUENCE [LARGE SCALE GENOMIC DNA]</scope>
    <source>
        <strain evidence="2 3">NBRC 103219</strain>
    </source>
</reference>
<keyword evidence="2" id="KW-0808">Transferase</keyword>
<dbReference type="PATRIC" id="fig|449659.4.peg.1576"/>
<sequence length="497" mass="54026">MGFNKEEFFKQIKDVDLPQDQKDKYWQMLDEDFLATFRNVMKYSPLLTPASPYKRTYQERPFSDDKYNAWYVKTKIKHAASGPLLEKKVAVKDNITIADVPMQSGTKLLDGYRPQADATVISRLLAAGAEITGKAVSENLFVAGSSFSADTGLVQNPRLPGYSAGGSSSGSAALVAGGAVDFALGCDQTGSIRIPASWCGIYGFKPSRGVVPYTGIGSVDQLLDHVGPMSQTMDNIILAMDVLAGPDGLDSRQNEMQQTFAFAKNLSTNLRGKKIGVVRQGFGLPRSEEILDQTVRENIQAFEKLGVQVEEVSIPEFELGRTVVDTMNTLATYRQLIKSGGSSIGSGNYYPTDLSEALNEQLTLENYDKLPPIVQVILYSGMLADHDTIDYYGRAQNLLIGLKADFSAIMKKYDILAMPATPFTATKLPSLDGPLEGLVTGSMGMDANLGLFNALGYPAMSVPCKFTEYDKPIGMQLVGGFGADQTVIDFAKAYEEL</sequence>
<dbReference type="AlphaFoldDB" id="A0A0R2LCC0"/>
<evidence type="ECO:0000259" key="1">
    <source>
        <dbReference type="Pfam" id="PF01425"/>
    </source>
</evidence>
<dbReference type="InterPro" id="IPR023631">
    <property type="entry name" value="Amidase_dom"/>
</dbReference>
<keyword evidence="3" id="KW-1185">Reference proteome</keyword>
<accession>A0A0R2LCC0</accession>
<name>A0A0R2LCC0_9LACO</name>
<dbReference type="EMBL" id="JQCN01000031">
    <property type="protein sequence ID" value="KRN99545.1"/>
    <property type="molecule type" value="Genomic_DNA"/>
</dbReference>
<protein>
    <submittedName>
        <fullName evidence="2">Asp-tRNAAsn Glu-tRNAGln amidotransferase A subunit or related amidase</fullName>
    </submittedName>
</protein>
<dbReference type="Gene3D" id="3.90.1300.10">
    <property type="entry name" value="Amidase signature (AS) domain"/>
    <property type="match status" value="1"/>
</dbReference>
<dbReference type="InterPro" id="IPR036928">
    <property type="entry name" value="AS_sf"/>
</dbReference>
<feature type="domain" description="Amidase" evidence="1">
    <location>
        <begin position="76"/>
        <end position="487"/>
    </location>
</feature>
<dbReference type="InterPro" id="IPR000120">
    <property type="entry name" value="Amidase"/>
</dbReference>